<dbReference type="InterPro" id="IPR022089">
    <property type="entry name" value="Plasmodium-antigen_C"/>
</dbReference>
<dbReference type="OrthoDB" id="385764at2759"/>
<accession>A0A1Y3DPQ9</accession>
<keyword evidence="3" id="KW-1133">Transmembrane helix</keyword>
<organism evidence="5 6">
    <name type="scientific">Plasmodium knowlesi</name>
    <dbReference type="NCBI Taxonomy" id="5850"/>
    <lineage>
        <taxon>Eukaryota</taxon>
        <taxon>Sar</taxon>
        <taxon>Alveolata</taxon>
        <taxon>Apicomplexa</taxon>
        <taxon>Aconoidasida</taxon>
        <taxon>Haemosporida</taxon>
        <taxon>Plasmodiidae</taxon>
        <taxon>Plasmodium</taxon>
        <taxon>Plasmodium (Plasmodium)</taxon>
    </lineage>
</organism>
<evidence type="ECO:0000256" key="3">
    <source>
        <dbReference type="SAM" id="Phobius"/>
    </source>
</evidence>
<dbReference type="EMBL" id="NETL01000023">
    <property type="protein sequence ID" value="OTN66170.1"/>
    <property type="molecule type" value="Genomic_DNA"/>
</dbReference>
<feature type="transmembrane region" description="Helical" evidence="3">
    <location>
        <begin position="35"/>
        <end position="56"/>
    </location>
</feature>
<feature type="domain" description="Tryptophan/threonine-rich plasmodium antigen C-terminal" evidence="4">
    <location>
        <begin position="374"/>
        <end position="584"/>
    </location>
</feature>
<keyword evidence="3" id="KW-0472">Membrane</keyword>
<keyword evidence="1" id="KW-0175">Coiled coil</keyword>
<evidence type="ECO:0000313" key="5">
    <source>
        <dbReference type="EMBL" id="OTN66170.1"/>
    </source>
</evidence>
<evidence type="ECO:0000259" key="4">
    <source>
        <dbReference type="Pfam" id="PF12319"/>
    </source>
</evidence>
<feature type="coiled-coil region" evidence="1">
    <location>
        <begin position="237"/>
        <end position="264"/>
    </location>
</feature>
<reference evidence="5 6" key="1">
    <citation type="submission" date="2017-05" db="EMBL/GenBank/DDBJ databases">
        <title>PacBio assembly of a Plasmodium knowlesi genome sequence with Hi-C correction and manual annotation of the SICAvar gene family.</title>
        <authorList>
            <person name="Lapp S.A."/>
            <person name="Geraldo J.A."/>
            <person name="Chien J.-T."/>
            <person name="Ay F."/>
            <person name="Pakala S.B."/>
            <person name="Batugedara G."/>
            <person name="Humphrey J.C."/>
            <person name="Debarry J.D."/>
            <person name="Le Roch K.G."/>
            <person name="Galinski M.R."/>
            <person name="Kissinger J.C."/>
        </authorList>
    </citation>
    <scope>NUCLEOTIDE SEQUENCE [LARGE SCALE GENOMIC DNA]</scope>
    <source>
        <strain evidence="6">Malayan Strain Pk1 (A+)</strain>
    </source>
</reference>
<dbReference type="VEuPathDB" id="PlasmoDB:PKA1H_120052600"/>
<protein>
    <submittedName>
        <fullName evidence="5">Tryptophan-rich antigen</fullName>
    </submittedName>
</protein>
<dbReference type="VEuPathDB" id="PlasmoDB:PKNH_1248000"/>
<evidence type="ECO:0000313" key="6">
    <source>
        <dbReference type="Proteomes" id="UP000195012"/>
    </source>
</evidence>
<dbReference type="Proteomes" id="UP000195012">
    <property type="component" value="Unassembled WGS sequence"/>
</dbReference>
<name>A0A1Y3DPQ9_PLAKN</name>
<dbReference type="Pfam" id="PF12319">
    <property type="entry name" value="TryThrA_C"/>
    <property type="match status" value="1"/>
</dbReference>
<comment type="caution">
    <text evidence="5">The sequence shown here is derived from an EMBL/GenBank/DDBJ whole genome shotgun (WGS) entry which is preliminary data.</text>
</comment>
<evidence type="ECO:0000256" key="2">
    <source>
        <dbReference type="SAM" id="MobiDB-lite"/>
    </source>
</evidence>
<dbReference type="AlphaFoldDB" id="A0A1Y3DPQ9"/>
<keyword evidence="3" id="KW-0812">Transmembrane</keyword>
<proteinExistence type="predicted"/>
<dbReference type="VEuPathDB" id="PlasmoDB:PKNOH_S09550900"/>
<dbReference type="eggNOG" id="ENOG502QY5E">
    <property type="taxonomic scope" value="Eukaryota"/>
</dbReference>
<evidence type="ECO:0000256" key="1">
    <source>
        <dbReference type="SAM" id="Coils"/>
    </source>
</evidence>
<dbReference type="OMA" id="KWKEYKW"/>
<sequence length="613" mass="73915">MESNVLKNGKFAALNLAAPIINEGMNVGKRLIEKLTIPTVADIILTITFFALYKLYNDFKKMKFLQPRENHQIIYDAFGVLEGNLTTEEKIQRQLMKIENHNRRIKKLQDWFKDVEKRVKAERKKIDLATGRAKSDDLIGRAKHTAQYVINPEQEITLDDKEEKEIMENGVKKIQNGLQIIEELIQKIDDGTGKIPKDNLGSYRQEIEIPEDKMAEFDEGLELFEEGLKIIQDRVQNNAGESEIEEIKIELEEHSDEEEDRNNSSFYLYSRDANVQEPCLSSKLETYRGKMAEVEKWINQVDETMKNEAKKIREGVEAEVKAPESYAQDAGKTTTVQVENNTMKEETHDNEYQQGQTMEEEPTGELTEEWKVNEWKKWMNNTENDWEKFMQSFERHKQMWIQEKENEWEEWLTNIHYNWLGFTTKLEGDYISDKTKYWKKWDENEWKGIIEMEWTRPMKVKWAKLVEKNEKIWGDKFFNYWDNWKDKKWNEWKNKNWKKKEEEQWNNFEEGKDLNNDENWKEWNERLLREKQEWKNWVNEKEDSLMDAEETHWKKWKEYKWNYLNEWMKQVKVKWLKAKPWEVWKQAGSDIYESNIKVKDDVQHSEREDSLSS</sequence>
<feature type="region of interest" description="Disordered" evidence="2">
    <location>
        <begin position="345"/>
        <end position="366"/>
    </location>
</feature>
<gene>
    <name evidence="5" type="ORF">PKNOH_S09550900</name>
</gene>